<protein>
    <submittedName>
        <fullName evidence="1">Uncharacterized protein</fullName>
    </submittedName>
</protein>
<evidence type="ECO:0000313" key="1">
    <source>
        <dbReference type="EMBL" id="GGA98142.1"/>
    </source>
</evidence>
<comment type="caution">
    <text evidence="1">The sequence shown here is derived from an EMBL/GenBank/DDBJ whole genome shotgun (WGS) entry which is preliminary data.</text>
</comment>
<organism evidence="1 2">
    <name type="scientific">Agarivorans gilvus</name>
    <dbReference type="NCBI Taxonomy" id="680279"/>
    <lineage>
        <taxon>Bacteria</taxon>
        <taxon>Pseudomonadati</taxon>
        <taxon>Pseudomonadota</taxon>
        <taxon>Gammaproteobacteria</taxon>
        <taxon>Alteromonadales</taxon>
        <taxon>Alteromonadaceae</taxon>
        <taxon>Agarivorans</taxon>
    </lineage>
</organism>
<evidence type="ECO:0000313" key="2">
    <source>
        <dbReference type="Proteomes" id="UP000651977"/>
    </source>
</evidence>
<proteinExistence type="predicted"/>
<reference evidence="2" key="1">
    <citation type="journal article" date="2019" name="Int. J. Syst. Evol. Microbiol.">
        <title>The Global Catalogue of Microorganisms (GCM) 10K type strain sequencing project: providing services to taxonomists for standard genome sequencing and annotation.</title>
        <authorList>
            <consortium name="The Broad Institute Genomics Platform"/>
            <consortium name="The Broad Institute Genome Sequencing Center for Infectious Disease"/>
            <person name="Wu L."/>
            <person name="Ma J."/>
        </authorList>
    </citation>
    <scope>NUCLEOTIDE SEQUENCE [LARGE SCALE GENOMIC DNA]</scope>
    <source>
        <strain evidence="2">CGMCC 1.10131</strain>
    </source>
</reference>
<name>A0ABQ1HZM6_9ALTE</name>
<sequence>MVSQFKIRCEIDPISQAAARPRSQALTKVLTKLILPNSNKSYINIIGHRNHATGKYALGGSKKA</sequence>
<gene>
    <name evidence="1" type="ORF">GCM10007414_08880</name>
</gene>
<accession>A0ABQ1HZM6</accession>
<dbReference type="EMBL" id="BMDY01000004">
    <property type="protein sequence ID" value="GGA98142.1"/>
    <property type="molecule type" value="Genomic_DNA"/>
</dbReference>
<keyword evidence="2" id="KW-1185">Reference proteome</keyword>
<dbReference type="Proteomes" id="UP000651977">
    <property type="component" value="Unassembled WGS sequence"/>
</dbReference>